<dbReference type="Pfam" id="PF00982">
    <property type="entry name" value="Glyco_transf_20"/>
    <property type="match status" value="1"/>
</dbReference>
<dbReference type="GO" id="GO:0005992">
    <property type="term" value="P:trehalose biosynthetic process"/>
    <property type="evidence" value="ECO:0007669"/>
    <property type="project" value="InterPro"/>
</dbReference>
<protein>
    <submittedName>
        <fullName evidence="1">Trehalose-6-phosphate synthase component TPS1 subunit</fullName>
    </submittedName>
</protein>
<dbReference type="VEuPathDB" id="MicrosporidiaDB:M153_60220001"/>
<feature type="non-terminal residue" evidence="1">
    <location>
        <position position="1"/>
    </location>
</feature>
<dbReference type="AlphaFoldDB" id="A0A0R0LT44"/>
<dbReference type="GO" id="GO:0003825">
    <property type="term" value="F:alpha,alpha-trehalose-phosphate synthase (UDP-forming) activity"/>
    <property type="evidence" value="ECO:0007669"/>
    <property type="project" value="TreeGrafter"/>
</dbReference>
<name>A0A0R0LT44_9MICR</name>
<sequence>NQSSKLDSKESDDQLDKIEIGNIKSLEAKREIDQTLERLSLPKGKKAPGILVLSCFAGTANYLTGSVFVNPWEDESITQAIIKGILMTDSERMKRYLYNKRIIEDISAEQWAKTNMKCLEDIEK</sequence>
<keyword evidence="2" id="KW-1185">Reference proteome</keyword>
<reference evidence="1 2" key="1">
    <citation type="submission" date="2015-07" db="EMBL/GenBank/DDBJ databases">
        <title>The genome of Pseudoloma neurophilia, a relevant intracellular parasite of the zebrafish.</title>
        <authorList>
            <person name="Ndikumana S."/>
            <person name="Pelin A."/>
            <person name="Sanders J."/>
            <person name="Corradi N."/>
        </authorList>
    </citation>
    <scope>NUCLEOTIDE SEQUENCE [LARGE SCALE GENOMIC DNA]</scope>
    <source>
        <strain evidence="1 2">MK1</strain>
    </source>
</reference>
<dbReference type="InterPro" id="IPR001830">
    <property type="entry name" value="Glyco_trans_20"/>
</dbReference>
<gene>
    <name evidence="1" type="ORF">M153_60220001</name>
</gene>
<dbReference type="GO" id="GO:0005829">
    <property type="term" value="C:cytosol"/>
    <property type="evidence" value="ECO:0007669"/>
    <property type="project" value="TreeGrafter"/>
</dbReference>
<dbReference type="PANTHER" id="PTHR10788">
    <property type="entry name" value="TREHALOSE-6-PHOSPHATE SYNTHASE"/>
    <property type="match status" value="1"/>
</dbReference>
<evidence type="ECO:0000313" key="1">
    <source>
        <dbReference type="EMBL" id="KRH92440.1"/>
    </source>
</evidence>
<proteinExistence type="predicted"/>
<accession>A0A0R0LT44</accession>
<dbReference type="Gene3D" id="3.40.50.2000">
    <property type="entry name" value="Glycogen Phosphorylase B"/>
    <property type="match status" value="1"/>
</dbReference>
<dbReference type="GO" id="GO:0004805">
    <property type="term" value="F:trehalose-phosphatase activity"/>
    <property type="evidence" value="ECO:0007669"/>
    <property type="project" value="TreeGrafter"/>
</dbReference>
<dbReference type="Proteomes" id="UP000051530">
    <property type="component" value="Unassembled WGS sequence"/>
</dbReference>
<organism evidence="1 2">
    <name type="scientific">Pseudoloma neurophilia</name>
    <dbReference type="NCBI Taxonomy" id="146866"/>
    <lineage>
        <taxon>Eukaryota</taxon>
        <taxon>Fungi</taxon>
        <taxon>Fungi incertae sedis</taxon>
        <taxon>Microsporidia</taxon>
        <taxon>Pseudoloma</taxon>
    </lineage>
</organism>
<dbReference type="PANTHER" id="PTHR10788:SF106">
    <property type="entry name" value="BCDNA.GH08860"/>
    <property type="match status" value="1"/>
</dbReference>
<dbReference type="OrthoDB" id="755951at2759"/>
<evidence type="ECO:0000313" key="2">
    <source>
        <dbReference type="Proteomes" id="UP000051530"/>
    </source>
</evidence>
<comment type="caution">
    <text evidence="1">The sequence shown here is derived from an EMBL/GenBank/DDBJ whole genome shotgun (WGS) entry which is preliminary data.</text>
</comment>
<dbReference type="EMBL" id="LGUB01000927">
    <property type="protein sequence ID" value="KRH92440.1"/>
    <property type="molecule type" value="Genomic_DNA"/>
</dbReference>
<dbReference type="SUPFAM" id="SSF53756">
    <property type="entry name" value="UDP-Glycosyltransferase/glycogen phosphorylase"/>
    <property type="match status" value="1"/>
</dbReference>